<dbReference type="GO" id="GO:0006508">
    <property type="term" value="P:proteolysis"/>
    <property type="evidence" value="ECO:0007669"/>
    <property type="project" value="UniProtKB-KW"/>
</dbReference>
<dbReference type="GO" id="GO:0008233">
    <property type="term" value="F:peptidase activity"/>
    <property type="evidence" value="ECO:0007669"/>
    <property type="project" value="UniProtKB-KW"/>
</dbReference>
<evidence type="ECO:0000313" key="8">
    <source>
        <dbReference type="EMBL" id="TDQ45589.1"/>
    </source>
</evidence>
<evidence type="ECO:0000256" key="2">
    <source>
        <dbReference type="ARBA" id="ARBA00010350"/>
    </source>
</evidence>
<evidence type="ECO:0000256" key="6">
    <source>
        <dbReference type="ARBA" id="ARBA00023136"/>
    </source>
</evidence>
<evidence type="ECO:0000313" key="9">
    <source>
        <dbReference type="Proteomes" id="UP000295375"/>
    </source>
</evidence>
<dbReference type="Pfam" id="PF01027">
    <property type="entry name" value="Bax1-I"/>
    <property type="match status" value="1"/>
</dbReference>
<keyword evidence="8" id="KW-0378">Hydrolase</keyword>
<dbReference type="OrthoDB" id="9813298at2"/>
<feature type="transmembrane region" description="Helical" evidence="7">
    <location>
        <begin position="52"/>
        <end position="70"/>
    </location>
</feature>
<gene>
    <name evidence="8" type="ORF">EV696_11957</name>
</gene>
<dbReference type="EMBL" id="SNYM01000019">
    <property type="protein sequence ID" value="TDQ45589.1"/>
    <property type="molecule type" value="Genomic_DNA"/>
</dbReference>
<feature type="transmembrane region" description="Helical" evidence="7">
    <location>
        <begin position="140"/>
        <end position="161"/>
    </location>
</feature>
<evidence type="ECO:0000256" key="4">
    <source>
        <dbReference type="ARBA" id="ARBA00022692"/>
    </source>
</evidence>
<dbReference type="Proteomes" id="UP000295375">
    <property type="component" value="Unassembled WGS sequence"/>
</dbReference>
<dbReference type="RefSeq" id="WP_133592665.1">
    <property type="nucleotide sequence ID" value="NZ_CP037953.1"/>
</dbReference>
<proteinExistence type="inferred from homology"/>
<feature type="transmembrane region" description="Helical" evidence="7">
    <location>
        <begin position="26"/>
        <end position="46"/>
    </location>
</feature>
<feature type="transmembrane region" description="Helical" evidence="7">
    <location>
        <begin position="167"/>
        <end position="186"/>
    </location>
</feature>
<keyword evidence="9" id="KW-1185">Reference proteome</keyword>
<dbReference type="PANTHER" id="PTHR23291:SF115">
    <property type="entry name" value="MODULATOR OF FTSH PROTEASE YCCA"/>
    <property type="match status" value="1"/>
</dbReference>
<keyword evidence="6 7" id="KW-0472">Membrane</keyword>
<name>A0A4R6UJH8_9GAMM</name>
<feature type="transmembrane region" description="Helical" evidence="7">
    <location>
        <begin position="198"/>
        <end position="221"/>
    </location>
</feature>
<evidence type="ECO:0000256" key="3">
    <source>
        <dbReference type="ARBA" id="ARBA00022475"/>
    </source>
</evidence>
<comment type="caution">
    <text evidence="8">The sequence shown here is derived from an EMBL/GenBank/DDBJ whole genome shotgun (WGS) entry which is preliminary data.</text>
</comment>
<keyword evidence="8" id="KW-0645">Protease</keyword>
<accession>A0A4R6UJH8</accession>
<keyword evidence="3" id="KW-1003">Cell membrane</keyword>
<reference evidence="8 9" key="1">
    <citation type="submission" date="2019-03" db="EMBL/GenBank/DDBJ databases">
        <title>Genomic Encyclopedia of Type Strains, Phase IV (KMG-IV): sequencing the most valuable type-strain genomes for metagenomic binning, comparative biology and taxonomic classification.</title>
        <authorList>
            <person name="Goeker M."/>
        </authorList>
    </citation>
    <scope>NUCLEOTIDE SEQUENCE [LARGE SCALE GENOMIC DNA]</scope>
    <source>
        <strain evidence="8 9">DSM 103792</strain>
    </source>
</reference>
<evidence type="ECO:0000256" key="1">
    <source>
        <dbReference type="ARBA" id="ARBA00004651"/>
    </source>
</evidence>
<keyword evidence="5 7" id="KW-1133">Transmembrane helix</keyword>
<evidence type="ECO:0000256" key="5">
    <source>
        <dbReference type="ARBA" id="ARBA00022989"/>
    </source>
</evidence>
<keyword evidence="4 7" id="KW-0812">Transmembrane</keyword>
<organism evidence="8 9">
    <name type="scientific">Permianibacter aggregans</name>
    <dbReference type="NCBI Taxonomy" id="1510150"/>
    <lineage>
        <taxon>Bacteria</taxon>
        <taxon>Pseudomonadati</taxon>
        <taxon>Pseudomonadota</taxon>
        <taxon>Gammaproteobacteria</taxon>
        <taxon>Pseudomonadales</taxon>
        <taxon>Pseudomonadaceae</taxon>
        <taxon>Permianibacter</taxon>
    </lineage>
</organism>
<comment type="similarity">
    <text evidence="2 7">Belongs to the BI1 family.</text>
</comment>
<feature type="transmembrane region" description="Helical" evidence="7">
    <location>
        <begin position="82"/>
        <end position="102"/>
    </location>
</feature>
<dbReference type="GO" id="GO:0005886">
    <property type="term" value="C:plasma membrane"/>
    <property type="evidence" value="ECO:0007669"/>
    <property type="project" value="UniProtKB-SubCell"/>
</dbReference>
<feature type="transmembrane region" description="Helical" evidence="7">
    <location>
        <begin position="108"/>
        <end position="128"/>
    </location>
</feature>
<dbReference type="AlphaFoldDB" id="A0A4R6UJH8"/>
<protein>
    <submittedName>
        <fullName evidence="8">Modulator of FtsH protease</fullName>
    </submittedName>
</protein>
<dbReference type="InterPro" id="IPR006214">
    <property type="entry name" value="Bax_inhibitor_1-related"/>
</dbReference>
<evidence type="ECO:0000256" key="7">
    <source>
        <dbReference type="RuleBase" id="RU004379"/>
    </source>
</evidence>
<sequence>MDYNASVITRSETEVLGINKVLKNTYLLLSMTLLFAAAMAFVGIAIGFQMNIVALIVFFAGAWFLPNFVYKHAESAAGIPWIFAYTGFLGFFLAPMVGHYLSAGMGHVVMQALAGTALIFLSLSGYVLTTRKNFSFMRGFIFTGIMVLFFGAIAMAVASMFGVALGALHMAFSAAACLLMSGLILWQTSEIIHGGETNYIRATAGLFVAIWSLFANLMSLLGMSGDE</sequence>
<dbReference type="PANTHER" id="PTHR23291">
    <property type="entry name" value="BAX INHIBITOR-RELATED"/>
    <property type="match status" value="1"/>
</dbReference>
<comment type="subcellular location">
    <subcellularLocation>
        <location evidence="1">Cell membrane</location>
        <topology evidence="1">Multi-pass membrane protein</topology>
    </subcellularLocation>
</comment>